<protein>
    <submittedName>
        <fullName evidence="2">Uncharacterized protein</fullName>
    </submittedName>
</protein>
<keyword evidence="1" id="KW-1133">Transmembrane helix</keyword>
<organism evidence="2 3">
    <name type="scientific">Celerinatantimonas yamalensis</name>
    <dbReference type="NCBI Taxonomy" id="559956"/>
    <lineage>
        <taxon>Bacteria</taxon>
        <taxon>Pseudomonadati</taxon>
        <taxon>Pseudomonadota</taxon>
        <taxon>Gammaproteobacteria</taxon>
        <taxon>Celerinatantimonadaceae</taxon>
        <taxon>Celerinatantimonas</taxon>
    </lineage>
</organism>
<keyword evidence="1" id="KW-0472">Membrane</keyword>
<dbReference type="RefSeq" id="WP_408623686.1">
    <property type="nucleotide sequence ID" value="NZ_JBEQCT010000004.1"/>
</dbReference>
<dbReference type="EMBL" id="JBEQCT010000004">
    <property type="protein sequence ID" value="MFM2485451.1"/>
    <property type="molecule type" value="Genomic_DNA"/>
</dbReference>
<evidence type="ECO:0000313" key="2">
    <source>
        <dbReference type="EMBL" id="MFM2485451.1"/>
    </source>
</evidence>
<proteinExistence type="predicted"/>
<feature type="transmembrane region" description="Helical" evidence="1">
    <location>
        <begin position="47"/>
        <end position="74"/>
    </location>
</feature>
<name>A0ABW9G9P8_9GAMM</name>
<gene>
    <name evidence="2" type="ORF">ABUE30_10330</name>
</gene>
<keyword evidence="3" id="KW-1185">Reference proteome</keyword>
<evidence type="ECO:0000256" key="1">
    <source>
        <dbReference type="SAM" id="Phobius"/>
    </source>
</evidence>
<reference evidence="2 3" key="1">
    <citation type="journal article" date="2013" name="Int. J. Syst. Evol. Microbiol.">
        <title>Celerinatantimonas yamalensis sp. nov., a cold-adapted diazotrophic bacterium from a cold permafrost brine.</title>
        <authorList>
            <person name="Shcherbakova V."/>
            <person name="Chuvilskaya N."/>
            <person name="Rivkina E."/>
            <person name="Demidov N."/>
            <person name="Uchaeva V."/>
            <person name="Suetin S."/>
            <person name="Suzina N."/>
            <person name="Gilichinsky D."/>
        </authorList>
    </citation>
    <scope>NUCLEOTIDE SEQUENCE [LARGE SCALE GENOMIC DNA]</scope>
    <source>
        <strain evidence="2 3">C7</strain>
    </source>
</reference>
<sequence length="117" mass="13237">MKVIALLLLVVGAFYFGWQFAHIHPSWVYYSHDSYYDHEFSFLSSGALGWVGALIMGLFLLMMVLMSLGAALIIGGIVLTFIAAFTMPFWVPLLLLVMLVAYITRRPRNTNSSNEHY</sequence>
<accession>A0ABW9G9P8</accession>
<dbReference type="Proteomes" id="UP001629953">
    <property type="component" value="Unassembled WGS sequence"/>
</dbReference>
<comment type="caution">
    <text evidence="2">The sequence shown here is derived from an EMBL/GenBank/DDBJ whole genome shotgun (WGS) entry which is preliminary data.</text>
</comment>
<evidence type="ECO:0000313" key="3">
    <source>
        <dbReference type="Proteomes" id="UP001629953"/>
    </source>
</evidence>
<keyword evidence="1" id="KW-0812">Transmembrane</keyword>